<feature type="domain" description="Histone chaperone RTT106/FACT complex subunit SPT16-like middle" evidence="6">
    <location>
        <begin position="189"/>
        <end position="284"/>
    </location>
</feature>
<proteinExistence type="inferred from homology"/>
<dbReference type="PANTHER" id="PTHR45849:SF3">
    <property type="entry name" value="HISTONE CHAPERONE RTT106"/>
    <property type="match status" value="1"/>
</dbReference>
<evidence type="ECO:0000259" key="6">
    <source>
        <dbReference type="SMART" id="SM01287"/>
    </source>
</evidence>
<feature type="region of interest" description="Disordered" evidence="5">
    <location>
        <begin position="308"/>
        <end position="392"/>
    </location>
</feature>
<keyword evidence="4" id="KW-0143">Chaperone</keyword>
<protein>
    <recommendedName>
        <fullName evidence="2">Histone chaperone RTT106</fullName>
    </recommendedName>
    <alternativeName>
        <fullName evidence="3">Histone chaperone rtt106</fullName>
    </alternativeName>
</protein>
<reference evidence="7" key="2">
    <citation type="submission" date="2014-06" db="EMBL/GenBank/DDBJ databases">
        <title>The complete genome of Blastobotrys (Arxula) adeninivorans LS3 - a yeast of biotechnological interest.</title>
        <authorList>
            <person name="Kunze G."/>
            <person name="Gaillardin C."/>
            <person name="Czernicka M."/>
            <person name="Durrens P."/>
            <person name="Martin T."/>
            <person name="Boer E."/>
            <person name="Gabaldon T."/>
            <person name="Cruz J."/>
            <person name="Talla E."/>
            <person name="Marck C."/>
            <person name="Goffeau A."/>
            <person name="Barbe V."/>
            <person name="Baret P."/>
            <person name="Baronian K."/>
            <person name="Beier S."/>
            <person name="Bleykasten C."/>
            <person name="Bode R."/>
            <person name="Casaregola S."/>
            <person name="Despons L."/>
            <person name="Fairhead C."/>
            <person name="Giersberg M."/>
            <person name="Gierski P."/>
            <person name="Hahnel U."/>
            <person name="Hartmann A."/>
            <person name="Jankowska D."/>
            <person name="Jubin C."/>
            <person name="Jung P."/>
            <person name="Lafontaine I."/>
            <person name="Leh-Louis V."/>
            <person name="Lemaire M."/>
            <person name="Marcet-Houben M."/>
            <person name="Mascher M."/>
            <person name="Morel G."/>
            <person name="Richard G.-F."/>
            <person name="Riechen J."/>
            <person name="Sacerdot C."/>
            <person name="Sarkar A."/>
            <person name="Savel G."/>
            <person name="Schacherer J."/>
            <person name="Sherman D."/>
            <person name="Straub M.-L."/>
            <person name="Stein N."/>
            <person name="Thierry A."/>
            <person name="Trautwein-Schult A."/>
            <person name="Westhof E."/>
            <person name="Worch S."/>
            <person name="Dujon B."/>
            <person name="Souciet J.-L."/>
            <person name="Wincker P."/>
            <person name="Scholz U."/>
            <person name="Neuveglise N."/>
        </authorList>
    </citation>
    <scope>NUCLEOTIDE SEQUENCE</scope>
    <source>
        <strain evidence="7">LS3</strain>
    </source>
</reference>
<dbReference type="PhylomeDB" id="A0A060SXC6"/>
<dbReference type="AlphaFoldDB" id="A0A060SXC6"/>
<dbReference type="InterPro" id="IPR044891">
    <property type="entry name" value="Rtt106_N_sf"/>
</dbReference>
<evidence type="ECO:0000256" key="4">
    <source>
        <dbReference type="ARBA" id="ARBA00023186"/>
    </source>
</evidence>
<accession>A0A060SXC6</accession>
<evidence type="ECO:0000256" key="1">
    <source>
        <dbReference type="ARBA" id="ARBA00006159"/>
    </source>
</evidence>
<dbReference type="GO" id="GO:0042393">
    <property type="term" value="F:histone binding"/>
    <property type="evidence" value="ECO:0007669"/>
    <property type="project" value="TreeGrafter"/>
</dbReference>
<evidence type="ECO:0000313" key="7">
    <source>
        <dbReference type="EMBL" id="CDP33388.1"/>
    </source>
</evidence>
<dbReference type="PANTHER" id="PTHR45849">
    <property type="entry name" value="FACT COMPLEX SUBUNIT SSRP1"/>
    <property type="match status" value="1"/>
</dbReference>
<reference evidence="7" key="1">
    <citation type="submission" date="2014-02" db="EMBL/GenBank/DDBJ databases">
        <authorList>
            <person name="Genoscope - CEA"/>
        </authorList>
    </citation>
    <scope>NUCLEOTIDE SEQUENCE</scope>
    <source>
        <strain evidence="7">LS3</strain>
    </source>
</reference>
<organism evidence="7">
    <name type="scientific">Blastobotrys adeninivorans</name>
    <name type="common">Yeast</name>
    <name type="synonym">Arxula adeninivorans</name>
    <dbReference type="NCBI Taxonomy" id="409370"/>
    <lineage>
        <taxon>Eukaryota</taxon>
        <taxon>Fungi</taxon>
        <taxon>Dikarya</taxon>
        <taxon>Ascomycota</taxon>
        <taxon>Saccharomycotina</taxon>
        <taxon>Dipodascomycetes</taxon>
        <taxon>Dipodascales</taxon>
        <taxon>Trichomonascaceae</taxon>
        <taxon>Blastobotrys</taxon>
    </lineage>
</organism>
<evidence type="ECO:0000256" key="3">
    <source>
        <dbReference type="ARBA" id="ARBA00018462"/>
    </source>
</evidence>
<dbReference type="SUPFAM" id="SSF50729">
    <property type="entry name" value="PH domain-like"/>
    <property type="match status" value="1"/>
</dbReference>
<dbReference type="InterPro" id="IPR013719">
    <property type="entry name" value="RTT106/SPT16-like_middle_dom"/>
</dbReference>
<dbReference type="Pfam" id="PF18215">
    <property type="entry name" value="Rtt106_N"/>
    <property type="match status" value="1"/>
</dbReference>
<dbReference type="InterPro" id="IPR050454">
    <property type="entry name" value="RTT106/SSRP1_HistChap/FACT"/>
</dbReference>
<dbReference type="Gene3D" id="2.30.29.30">
    <property type="entry name" value="Pleckstrin-homology domain (PH domain)/Phosphotyrosine-binding domain (PTB)"/>
    <property type="match status" value="1"/>
</dbReference>
<sequence>MTFLDQLDPQLRANVEAVVSQVPGSLEVFEQVYNAAKGGEDGSLPRKVPKTEPEEPKKEPEERVELDLDSMAVLKDISVTVPDRKKFAVAFDHTSFYLLRLDSWEVHTSVSFKDIKTVLFLRIPDKAKPQHNVVVVTNEPVVQFTVTDVSAEKVLRTPSPIEDKKDASIEDVVALLFKKAGVKVQRSPDLCVSAHRGSKEGLLFFLDEYVFFGFKKPLLLIPIGNIESVSYSSVIRVTFNLTIKLFEPLPGTNDIEYEFSMIDQGEYDRIDKYVVDNEFNNQSMSEQRRAKVSAKDIVSNEIRKVIEQDPNLAIDTSEGAEGTQQPADDDSDDEEDDNYEMSEDNSGSSDDEDEDEDEDGQGEEDDDDDEEDEDEDDDGDQAEEAEEAEDEE</sequence>
<evidence type="ECO:0000256" key="2">
    <source>
        <dbReference type="ARBA" id="ARBA00017355"/>
    </source>
</evidence>
<dbReference type="Gene3D" id="6.10.10.70">
    <property type="entry name" value="RTT106-like"/>
    <property type="match status" value="1"/>
</dbReference>
<dbReference type="InterPro" id="IPR040993">
    <property type="entry name" value="Rtt106_N"/>
</dbReference>
<feature type="compositionally biased region" description="Acidic residues" evidence="5">
    <location>
        <begin position="327"/>
        <end position="392"/>
    </location>
</feature>
<dbReference type="Pfam" id="PF08512">
    <property type="entry name" value="Rttp106-like_middle"/>
    <property type="match status" value="1"/>
</dbReference>
<comment type="similarity">
    <text evidence="1">Belongs to the RTT106 family.</text>
</comment>
<dbReference type="EMBL" id="HG937691">
    <property type="protein sequence ID" value="CDP33388.1"/>
    <property type="molecule type" value="Genomic_DNA"/>
</dbReference>
<dbReference type="InterPro" id="IPR011993">
    <property type="entry name" value="PH-like_dom_sf"/>
</dbReference>
<name>A0A060SXC6_BLAAD</name>
<dbReference type="GO" id="GO:0031491">
    <property type="term" value="F:nucleosome binding"/>
    <property type="evidence" value="ECO:0007669"/>
    <property type="project" value="TreeGrafter"/>
</dbReference>
<feature type="region of interest" description="Disordered" evidence="5">
    <location>
        <begin position="40"/>
        <end position="62"/>
    </location>
</feature>
<evidence type="ECO:0000256" key="5">
    <source>
        <dbReference type="SAM" id="MobiDB-lite"/>
    </source>
</evidence>
<dbReference type="SMART" id="SM01287">
    <property type="entry name" value="Rtt106"/>
    <property type="match status" value="1"/>
</dbReference>
<gene>
    <name evidence="7" type="ORF">GNLVRS02_ARAD1A08294g</name>
</gene>